<keyword evidence="2 7" id="KW-0812">Transmembrane</keyword>
<feature type="chain" id="PRO_5024444914" description="Malectin-like domain-containing protein" evidence="8">
    <location>
        <begin position="28"/>
        <end position="669"/>
    </location>
</feature>
<dbReference type="Pfam" id="PF12819">
    <property type="entry name" value="Malectin_like"/>
    <property type="match status" value="1"/>
</dbReference>
<feature type="transmembrane region" description="Helical" evidence="7">
    <location>
        <begin position="595"/>
        <end position="616"/>
    </location>
</feature>
<dbReference type="Pfam" id="PF13855">
    <property type="entry name" value="LRR_8"/>
    <property type="match status" value="1"/>
</dbReference>
<name>A0A5N6QBJ7_9ROSI</name>
<gene>
    <name evidence="10" type="ORF">FH972_000513</name>
</gene>
<dbReference type="EMBL" id="CM017321">
    <property type="protein sequence ID" value="KAE7995744.1"/>
    <property type="molecule type" value="Genomic_DNA"/>
</dbReference>
<comment type="subcellular location">
    <subcellularLocation>
        <location evidence="1">Membrane</location>
        <topology evidence="1">Single-pass membrane protein</topology>
    </subcellularLocation>
</comment>
<feature type="signal peptide" evidence="8">
    <location>
        <begin position="1"/>
        <end position="27"/>
    </location>
</feature>
<evidence type="ECO:0000256" key="4">
    <source>
        <dbReference type="ARBA" id="ARBA00022989"/>
    </source>
</evidence>
<evidence type="ECO:0000256" key="5">
    <source>
        <dbReference type="ARBA" id="ARBA00023136"/>
    </source>
</evidence>
<dbReference type="OrthoDB" id="1060944at2759"/>
<evidence type="ECO:0000256" key="8">
    <source>
        <dbReference type="SAM" id="SignalP"/>
    </source>
</evidence>
<keyword evidence="4 7" id="KW-1133">Transmembrane helix</keyword>
<dbReference type="InterPro" id="IPR032675">
    <property type="entry name" value="LRR_dom_sf"/>
</dbReference>
<dbReference type="SUPFAM" id="SSF52058">
    <property type="entry name" value="L domain-like"/>
    <property type="match status" value="1"/>
</dbReference>
<dbReference type="InterPro" id="IPR024788">
    <property type="entry name" value="Malectin-like_Carb-bd_dom"/>
</dbReference>
<dbReference type="Gene3D" id="3.80.10.10">
    <property type="entry name" value="Ribonuclease Inhibitor"/>
    <property type="match status" value="1"/>
</dbReference>
<keyword evidence="11" id="KW-1185">Reference proteome</keyword>
<evidence type="ECO:0000313" key="10">
    <source>
        <dbReference type="EMBL" id="KAE7995744.1"/>
    </source>
</evidence>
<dbReference type="AlphaFoldDB" id="A0A5N6QBJ7"/>
<dbReference type="FunFam" id="3.80.10.10:FF:000135">
    <property type="entry name" value="Putative LRR receptor-like serine/threonine-protein kinase"/>
    <property type="match status" value="1"/>
</dbReference>
<dbReference type="FunFam" id="2.60.120.430:FF:000009">
    <property type="entry name" value="Receptor like protein 4"/>
    <property type="match status" value="1"/>
</dbReference>
<dbReference type="PANTHER" id="PTHR45631:SF181">
    <property type="entry name" value="RECEPTOR-LIKE PROTEIN 4"/>
    <property type="match status" value="1"/>
</dbReference>
<dbReference type="PANTHER" id="PTHR45631">
    <property type="entry name" value="OS07G0107800 PROTEIN-RELATED"/>
    <property type="match status" value="1"/>
</dbReference>
<accession>A0A5N6QBJ7</accession>
<feature type="domain" description="Malectin-like" evidence="9">
    <location>
        <begin position="76"/>
        <end position="410"/>
    </location>
</feature>
<feature type="region of interest" description="Disordered" evidence="6">
    <location>
        <begin position="649"/>
        <end position="669"/>
    </location>
</feature>
<reference evidence="10 11" key="1">
    <citation type="submission" date="2019-06" db="EMBL/GenBank/DDBJ databases">
        <title>A chromosomal-level reference genome of Carpinus fangiana (Coryloideae, Betulaceae).</title>
        <authorList>
            <person name="Yang X."/>
            <person name="Wang Z."/>
            <person name="Zhang L."/>
            <person name="Hao G."/>
            <person name="Liu J."/>
            <person name="Yang Y."/>
        </authorList>
    </citation>
    <scope>NUCLEOTIDE SEQUENCE [LARGE SCALE GENOMIC DNA]</scope>
    <source>
        <strain evidence="10">Cfa_2016G</strain>
        <tissue evidence="10">Leaf</tissue>
    </source>
</reference>
<dbReference type="Proteomes" id="UP000327013">
    <property type="component" value="Chromosome 1"/>
</dbReference>
<evidence type="ECO:0000256" key="1">
    <source>
        <dbReference type="ARBA" id="ARBA00004167"/>
    </source>
</evidence>
<dbReference type="InterPro" id="IPR001611">
    <property type="entry name" value="Leu-rich_rpt"/>
</dbReference>
<dbReference type="Gene3D" id="2.60.120.430">
    <property type="entry name" value="Galactose-binding lectin"/>
    <property type="match status" value="1"/>
</dbReference>
<evidence type="ECO:0000256" key="3">
    <source>
        <dbReference type="ARBA" id="ARBA00022729"/>
    </source>
</evidence>
<sequence length="669" mass="73804">MHFGDMVFRFHLLWLFIFCSAFYLSSARNGELPSFSLSVTQFLGKLEFWNAKGFELGSSFCALFASVRVPPFVMRISCGAREDVHTPKTNTLWYKDFAYTGGVPTNATRTSYITPPLKSLRYFPLSEGPENCYNINNVPKGHYSVRVFFGLVAQPNFDNEPLFDISVEGTQTCSLQSGWSNQDDQAFAEALVFLQDHTASICFHSTGHGDPAILSIEILQVDDMAYYSGSMWSQGTILRTAKRLSCGTGQSKFDVDYNGDHWGGDRFWKSIPTFGQNSDTPRSTESSIKQASISPNFYPEALYQSALISTSTQPDLTYAMDVEPNRNYSIWLHFAEIISSITDVGQRVFDILINGNVAFKDVDIIKMTGDRYTALVLNTTVVINGRTLTIMLHPKEGSLATINAIEVFEVIAAESKTSLEEVTALQTLKKALGLPLRLGWNGDPCVPQQHPWSGADCQFNSTGNKWVIDGLGLDNQGLRGFLPDDISRLHHLKSINLSGNNIHGVIPSSLGTIASLEKLDLSYNFFNGSIPESLGQLTSLLILNLNGNSLWGRVPAALGGRLLHRASFNFTDNEGLCGIPGLRTCGPHLSTGAKIGIALGALVSLLIIVICSLCWWKRRQNIIRVQQLAAREAPYAKARTHLSRDIQMTRHNNHGHSRTAAENGPSLLS</sequence>
<proteinExistence type="predicted"/>
<keyword evidence="3 8" id="KW-0732">Signal</keyword>
<organism evidence="10 11">
    <name type="scientific">Carpinus fangiana</name>
    <dbReference type="NCBI Taxonomy" id="176857"/>
    <lineage>
        <taxon>Eukaryota</taxon>
        <taxon>Viridiplantae</taxon>
        <taxon>Streptophyta</taxon>
        <taxon>Embryophyta</taxon>
        <taxon>Tracheophyta</taxon>
        <taxon>Spermatophyta</taxon>
        <taxon>Magnoliopsida</taxon>
        <taxon>eudicotyledons</taxon>
        <taxon>Gunneridae</taxon>
        <taxon>Pentapetalae</taxon>
        <taxon>rosids</taxon>
        <taxon>fabids</taxon>
        <taxon>Fagales</taxon>
        <taxon>Betulaceae</taxon>
        <taxon>Carpinus</taxon>
    </lineage>
</organism>
<evidence type="ECO:0000259" key="9">
    <source>
        <dbReference type="Pfam" id="PF12819"/>
    </source>
</evidence>
<keyword evidence="5 7" id="KW-0472">Membrane</keyword>
<evidence type="ECO:0000256" key="2">
    <source>
        <dbReference type="ARBA" id="ARBA00022692"/>
    </source>
</evidence>
<evidence type="ECO:0000256" key="6">
    <source>
        <dbReference type="SAM" id="MobiDB-lite"/>
    </source>
</evidence>
<dbReference type="GO" id="GO:0016020">
    <property type="term" value="C:membrane"/>
    <property type="evidence" value="ECO:0007669"/>
    <property type="project" value="UniProtKB-SubCell"/>
</dbReference>
<evidence type="ECO:0000256" key="7">
    <source>
        <dbReference type="SAM" id="Phobius"/>
    </source>
</evidence>
<protein>
    <recommendedName>
        <fullName evidence="9">Malectin-like domain-containing protein</fullName>
    </recommendedName>
</protein>
<evidence type="ECO:0000313" key="11">
    <source>
        <dbReference type="Proteomes" id="UP000327013"/>
    </source>
</evidence>